<sequence length="295" mass="34507">MICFFNATKIIIHESVSKKKLDILRATGNVENLKKRVDDITYYNRNQRKALDLKCQLKKYGREINEEKENETVTPVKRKAIEKDKFSKKSKKDEKGKEQLKADEESFMVSTSISFNYSSISKIYLSEIVQNIIPNLVYLDSCDKSKSTIESIEQRFPDEITDWSRNITCEKDIWSATDANIFDTLTSLEQPIYFLDDMAFCQHMTRLGFLKEELWEKIMADLASKNRYAPFLEKPIMIADNVDEESDSSDKEQKDLGMGFRIKELLNKGRSLKVKKKGFYRVYNYEMSGIIFLEF</sequence>
<name>A0A2N1NEU1_9GLOM</name>
<accession>A0A2N1NEU1</accession>
<reference evidence="1 2" key="2">
    <citation type="submission" date="2017-10" db="EMBL/GenBank/DDBJ databases">
        <title>Extensive intraspecific genome diversity in a model arbuscular mycorrhizal fungus.</title>
        <authorList>
            <person name="Chen E.C.H."/>
            <person name="Morin E."/>
            <person name="Baudet D."/>
            <person name="Noel J."/>
            <person name="Ndikumana S."/>
            <person name="Charron P."/>
            <person name="St-Onge C."/>
            <person name="Giorgi J."/>
            <person name="Grigoriev I.V."/>
            <person name="Roux C."/>
            <person name="Martin F.M."/>
            <person name="Corradi N."/>
        </authorList>
    </citation>
    <scope>NUCLEOTIDE SEQUENCE [LARGE SCALE GENOMIC DNA]</scope>
    <source>
        <strain evidence="1 2">C2</strain>
    </source>
</reference>
<reference evidence="1 2" key="1">
    <citation type="submission" date="2016-04" db="EMBL/GenBank/DDBJ databases">
        <title>Genome analyses suggest a sexual origin of heterokaryosis in a supposedly ancient asexual fungus.</title>
        <authorList>
            <person name="Ropars J."/>
            <person name="Sedzielewska K."/>
            <person name="Noel J."/>
            <person name="Charron P."/>
            <person name="Farinelli L."/>
            <person name="Marton T."/>
            <person name="Kruger M."/>
            <person name="Pelin A."/>
            <person name="Brachmann A."/>
            <person name="Corradi N."/>
        </authorList>
    </citation>
    <scope>NUCLEOTIDE SEQUENCE [LARGE SCALE GENOMIC DNA]</scope>
    <source>
        <strain evidence="1 2">C2</strain>
    </source>
</reference>
<dbReference type="AlphaFoldDB" id="A0A2N1NEU1"/>
<evidence type="ECO:0000313" key="1">
    <source>
        <dbReference type="EMBL" id="PKK72432.1"/>
    </source>
</evidence>
<organism evidence="1 2">
    <name type="scientific">Rhizophagus irregularis</name>
    <dbReference type="NCBI Taxonomy" id="588596"/>
    <lineage>
        <taxon>Eukaryota</taxon>
        <taxon>Fungi</taxon>
        <taxon>Fungi incertae sedis</taxon>
        <taxon>Mucoromycota</taxon>
        <taxon>Glomeromycotina</taxon>
        <taxon>Glomeromycetes</taxon>
        <taxon>Glomerales</taxon>
        <taxon>Glomeraceae</taxon>
        <taxon>Rhizophagus</taxon>
    </lineage>
</organism>
<protein>
    <submittedName>
        <fullName evidence="1">Uncharacterized protein</fullName>
    </submittedName>
</protein>
<proteinExistence type="predicted"/>
<dbReference type="VEuPathDB" id="FungiDB:RhiirA1_469315"/>
<gene>
    <name evidence="1" type="ORF">RhiirC2_710401</name>
</gene>
<evidence type="ECO:0000313" key="2">
    <source>
        <dbReference type="Proteomes" id="UP000233469"/>
    </source>
</evidence>
<dbReference type="VEuPathDB" id="FungiDB:FUN_021750"/>
<comment type="caution">
    <text evidence="1">The sequence shown here is derived from an EMBL/GenBank/DDBJ whole genome shotgun (WGS) entry which is preliminary data.</text>
</comment>
<dbReference type="EMBL" id="LLXL01000442">
    <property type="protein sequence ID" value="PKK72432.1"/>
    <property type="molecule type" value="Genomic_DNA"/>
</dbReference>
<dbReference type="Proteomes" id="UP000233469">
    <property type="component" value="Unassembled WGS sequence"/>
</dbReference>